<name>A0A7J9BYX2_GOSGO</name>
<sequence>MVVELPLGKLQHSLLLGMSSLSNPWDSRAPLVMKGTRQWLFAFNKNSQPSSIVG</sequence>
<comment type="caution">
    <text evidence="1">The sequence shown here is derived from an EMBL/GenBank/DDBJ whole genome shotgun (WGS) entry which is preliminary data.</text>
</comment>
<reference evidence="1 2" key="1">
    <citation type="journal article" date="2019" name="Genome Biol. Evol.">
        <title>Insights into the evolution of the New World diploid cottons (Gossypium, subgenus Houzingenia) based on genome sequencing.</title>
        <authorList>
            <person name="Grover C.E."/>
            <person name="Arick M.A. 2nd"/>
            <person name="Thrash A."/>
            <person name="Conover J.L."/>
            <person name="Sanders W.S."/>
            <person name="Peterson D.G."/>
            <person name="Frelichowski J.E."/>
            <person name="Scheffler J.A."/>
            <person name="Scheffler B.E."/>
            <person name="Wendel J.F."/>
        </authorList>
    </citation>
    <scope>NUCLEOTIDE SEQUENCE [LARGE SCALE GENOMIC DNA]</scope>
    <source>
        <strain evidence="1">5</strain>
        <tissue evidence="1">Leaf</tissue>
    </source>
</reference>
<evidence type="ECO:0000313" key="1">
    <source>
        <dbReference type="EMBL" id="MBA0741337.1"/>
    </source>
</evidence>
<accession>A0A7J9BYX2</accession>
<protein>
    <submittedName>
        <fullName evidence="1">Uncharacterized protein</fullName>
    </submittedName>
</protein>
<dbReference type="AlphaFoldDB" id="A0A7J9BYX2"/>
<gene>
    <name evidence="1" type="ORF">Gogos_014500</name>
</gene>
<proteinExistence type="predicted"/>
<evidence type="ECO:0000313" key="2">
    <source>
        <dbReference type="Proteomes" id="UP000593579"/>
    </source>
</evidence>
<dbReference type="Proteomes" id="UP000593579">
    <property type="component" value="Unassembled WGS sequence"/>
</dbReference>
<keyword evidence="2" id="KW-1185">Reference proteome</keyword>
<organism evidence="1 2">
    <name type="scientific">Gossypium gossypioides</name>
    <name type="common">Mexican cotton</name>
    <name type="synonym">Selera gossypioides</name>
    <dbReference type="NCBI Taxonomy" id="34282"/>
    <lineage>
        <taxon>Eukaryota</taxon>
        <taxon>Viridiplantae</taxon>
        <taxon>Streptophyta</taxon>
        <taxon>Embryophyta</taxon>
        <taxon>Tracheophyta</taxon>
        <taxon>Spermatophyta</taxon>
        <taxon>Magnoliopsida</taxon>
        <taxon>eudicotyledons</taxon>
        <taxon>Gunneridae</taxon>
        <taxon>Pentapetalae</taxon>
        <taxon>rosids</taxon>
        <taxon>malvids</taxon>
        <taxon>Malvales</taxon>
        <taxon>Malvaceae</taxon>
        <taxon>Malvoideae</taxon>
        <taxon>Gossypium</taxon>
    </lineage>
</organism>
<dbReference type="EMBL" id="JABEZY010000007">
    <property type="protein sequence ID" value="MBA0741337.1"/>
    <property type="molecule type" value="Genomic_DNA"/>
</dbReference>